<comment type="caution">
    <text evidence="1">The sequence shown here is derived from an EMBL/GenBank/DDBJ whole genome shotgun (WGS) entry which is preliminary data.</text>
</comment>
<sequence length="106" mass="11870">MRKLGSDGFLATVVAPWRRRLLGSCNDGYCMAATVTAAWKAVKKFRIDYDAFGDVVVFDSTYRMNKYNLSFIPFVGAIVGARGCSHCGRRARARSLLDWGIRALRE</sequence>
<accession>A0A8J5SIY5</accession>
<reference evidence="1" key="2">
    <citation type="submission" date="2021-02" db="EMBL/GenBank/DDBJ databases">
        <authorList>
            <person name="Kimball J.A."/>
            <person name="Haas M.W."/>
            <person name="Macchietto M."/>
            <person name="Kono T."/>
            <person name="Duquette J."/>
            <person name="Shao M."/>
        </authorList>
    </citation>
    <scope>NUCLEOTIDE SEQUENCE</scope>
    <source>
        <tissue evidence="1">Fresh leaf tissue</tissue>
    </source>
</reference>
<dbReference type="Proteomes" id="UP000729402">
    <property type="component" value="Unassembled WGS sequence"/>
</dbReference>
<proteinExistence type="predicted"/>
<dbReference type="AlphaFoldDB" id="A0A8J5SIY5"/>
<dbReference type="PANTHER" id="PTHR47718">
    <property type="entry name" value="OS01G0519700 PROTEIN"/>
    <property type="match status" value="1"/>
</dbReference>
<dbReference type="OrthoDB" id="680713at2759"/>
<dbReference type="EMBL" id="JAAALK010000283">
    <property type="protein sequence ID" value="KAG8070047.1"/>
    <property type="molecule type" value="Genomic_DNA"/>
</dbReference>
<evidence type="ECO:0000313" key="2">
    <source>
        <dbReference type="Proteomes" id="UP000729402"/>
    </source>
</evidence>
<organism evidence="1 2">
    <name type="scientific">Zizania palustris</name>
    <name type="common">Northern wild rice</name>
    <dbReference type="NCBI Taxonomy" id="103762"/>
    <lineage>
        <taxon>Eukaryota</taxon>
        <taxon>Viridiplantae</taxon>
        <taxon>Streptophyta</taxon>
        <taxon>Embryophyta</taxon>
        <taxon>Tracheophyta</taxon>
        <taxon>Spermatophyta</taxon>
        <taxon>Magnoliopsida</taxon>
        <taxon>Liliopsida</taxon>
        <taxon>Poales</taxon>
        <taxon>Poaceae</taxon>
        <taxon>BOP clade</taxon>
        <taxon>Oryzoideae</taxon>
        <taxon>Oryzeae</taxon>
        <taxon>Zizaniinae</taxon>
        <taxon>Zizania</taxon>
    </lineage>
</organism>
<reference evidence="1" key="1">
    <citation type="journal article" date="2021" name="bioRxiv">
        <title>Whole Genome Assembly and Annotation of Northern Wild Rice, Zizania palustris L., Supports a Whole Genome Duplication in the Zizania Genus.</title>
        <authorList>
            <person name="Haas M."/>
            <person name="Kono T."/>
            <person name="Macchietto M."/>
            <person name="Millas R."/>
            <person name="McGilp L."/>
            <person name="Shao M."/>
            <person name="Duquette J."/>
            <person name="Hirsch C.N."/>
            <person name="Kimball J."/>
        </authorList>
    </citation>
    <scope>NUCLEOTIDE SEQUENCE</scope>
    <source>
        <tissue evidence="1">Fresh leaf tissue</tissue>
    </source>
</reference>
<protein>
    <submittedName>
        <fullName evidence="1">Uncharacterized protein</fullName>
    </submittedName>
</protein>
<evidence type="ECO:0000313" key="1">
    <source>
        <dbReference type="EMBL" id="KAG8070047.1"/>
    </source>
</evidence>
<gene>
    <name evidence="1" type="ORF">GUJ93_ZPchr0006g42218</name>
</gene>
<dbReference type="PANTHER" id="PTHR47718:SF13">
    <property type="entry name" value="OS09G0290500 PROTEIN"/>
    <property type="match status" value="1"/>
</dbReference>
<name>A0A8J5SIY5_ZIZPA</name>
<keyword evidence="2" id="KW-1185">Reference proteome</keyword>